<dbReference type="Gene3D" id="3.90.25.10">
    <property type="entry name" value="UDP-galactose 4-epimerase, domain 1"/>
    <property type="match status" value="1"/>
</dbReference>
<evidence type="ECO:0000256" key="3">
    <source>
        <dbReference type="ARBA" id="ARBA00023027"/>
    </source>
</evidence>
<comment type="pathway">
    <text evidence="5">Carbohydrate metabolism; galactose metabolism.</text>
</comment>
<dbReference type="Proteomes" id="UP000324705">
    <property type="component" value="Chromosome 5A"/>
</dbReference>
<keyword evidence="9" id="KW-1185">Reference proteome</keyword>
<feature type="compositionally biased region" description="Basic and acidic residues" evidence="6">
    <location>
        <begin position="334"/>
        <end position="345"/>
    </location>
</feature>
<dbReference type="EMBL" id="LT934119">
    <property type="protein sequence ID" value="VAI20103.1"/>
    <property type="molecule type" value="Genomic_DNA"/>
</dbReference>
<keyword evidence="5" id="KW-0119">Carbohydrate metabolism</keyword>
<keyword evidence="3 5" id="KW-0520">NAD</keyword>
<gene>
    <name evidence="8" type="ORF">TRITD_5Av1G179650</name>
</gene>
<evidence type="ECO:0000256" key="1">
    <source>
        <dbReference type="ARBA" id="ARBA00001911"/>
    </source>
</evidence>
<evidence type="ECO:0000259" key="7">
    <source>
        <dbReference type="Pfam" id="PF01370"/>
    </source>
</evidence>
<dbReference type="GO" id="GO:0006012">
    <property type="term" value="P:galactose metabolic process"/>
    <property type="evidence" value="ECO:0007669"/>
    <property type="project" value="InterPro"/>
</dbReference>
<dbReference type="SUPFAM" id="SSF51735">
    <property type="entry name" value="NAD(P)-binding Rossmann-fold domains"/>
    <property type="match status" value="1"/>
</dbReference>
<organism evidence="8 9">
    <name type="scientific">Triticum turgidum subsp. durum</name>
    <name type="common">Durum wheat</name>
    <name type="synonym">Triticum durum</name>
    <dbReference type="NCBI Taxonomy" id="4567"/>
    <lineage>
        <taxon>Eukaryota</taxon>
        <taxon>Viridiplantae</taxon>
        <taxon>Streptophyta</taxon>
        <taxon>Embryophyta</taxon>
        <taxon>Tracheophyta</taxon>
        <taxon>Spermatophyta</taxon>
        <taxon>Magnoliopsida</taxon>
        <taxon>Liliopsida</taxon>
        <taxon>Poales</taxon>
        <taxon>Poaceae</taxon>
        <taxon>BOP clade</taxon>
        <taxon>Pooideae</taxon>
        <taxon>Triticodae</taxon>
        <taxon>Triticeae</taxon>
        <taxon>Triticinae</taxon>
        <taxon>Triticum</taxon>
    </lineage>
</organism>
<dbReference type="Gene3D" id="3.40.50.720">
    <property type="entry name" value="NAD(P)-binding Rossmann-like Domain"/>
    <property type="match status" value="1"/>
</dbReference>
<accession>A0A9R0WQE7</accession>
<evidence type="ECO:0000256" key="5">
    <source>
        <dbReference type="RuleBase" id="RU366046"/>
    </source>
</evidence>
<dbReference type="EC" id="5.1.3.-" evidence="5"/>
<dbReference type="PANTHER" id="PTHR43725:SF15">
    <property type="entry name" value="BIFUNCTIONAL UDP-GLUCOSE 4-EPIMERASE AND UDP-XYLOSE 4-EPIMERASE 1"/>
    <property type="match status" value="1"/>
</dbReference>
<evidence type="ECO:0000256" key="2">
    <source>
        <dbReference type="ARBA" id="ARBA00007637"/>
    </source>
</evidence>
<keyword evidence="4 5" id="KW-0413">Isomerase</keyword>
<feature type="region of interest" description="Disordered" evidence="6">
    <location>
        <begin position="330"/>
        <end position="364"/>
    </location>
</feature>
<dbReference type="InterPro" id="IPR036291">
    <property type="entry name" value="NAD(P)-bd_dom_sf"/>
</dbReference>
<evidence type="ECO:0000313" key="9">
    <source>
        <dbReference type="Proteomes" id="UP000324705"/>
    </source>
</evidence>
<dbReference type="InterPro" id="IPR005886">
    <property type="entry name" value="UDP_G4E"/>
</dbReference>
<evidence type="ECO:0000256" key="6">
    <source>
        <dbReference type="SAM" id="MobiDB-lite"/>
    </source>
</evidence>
<name>A0A9R0WQE7_TRITD</name>
<evidence type="ECO:0000256" key="4">
    <source>
        <dbReference type="ARBA" id="ARBA00023235"/>
    </source>
</evidence>
<dbReference type="NCBIfam" id="TIGR01179">
    <property type="entry name" value="galE"/>
    <property type="match status" value="1"/>
</dbReference>
<dbReference type="PANTHER" id="PTHR43725">
    <property type="entry name" value="UDP-GLUCOSE 4-EPIMERASE"/>
    <property type="match status" value="1"/>
</dbReference>
<dbReference type="InterPro" id="IPR001509">
    <property type="entry name" value="Epimerase_deHydtase"/>
</dbReference>
<comment type="cofactor">
    <cofactor evidence="1 5">
        <name>NAD(+)</name>
        <dbReference type="ChEBI" id="CHEBI:57540"/>
    </cofactor>
</comment>
<dbReference type="GO" id="GO:0005829">
    <property type="term" value="C:cytosol"/>
    <property type="evidence" value="ECO:0007669"/>
    <property type="project" value="TreeGrafter"/>
</dbReference>
<evidence type="ECO:0000313" key="8">
    <source>
        <dbReference type="EMBL" id="VAI20103.1"/>
    </source>
</evidence>
<dbReference type="Pfam" id="PF01370">
    <property type="entry name" value="Epimerase"/>
    <property type="match status" value="1"/>
</dbReference>
<dbReference type="GO" id="GO:0003978">
    <property type="term" value="F:UDP-glucose 4-epimerase activity"/>
    <property type="evidence" value="ECO:0007669"/>
    <property type="project" value="UniProtKB-UniRule"/>
</dbReference>
<protein>
    <recommendedName>
        <fullName evidence="5">UDP-glucose 4-epimerase</fullName>
        <ecNumber evidence="5">5.1.3.-</ecNumber>
    </recommendedName>
</protein>
<reference evidence="8 9" key="1">
    <citation type="submission" date="2017-09" db="EMBL/GenBank/DDBJ databases">
        <authorList>
            <consortium name="International Durum Wheat Genome Sequencing Consortium (IDWGSC)"/>
            <person name="Milanesi L."/>
        </authorList>
    </citation>
    <scope>NUCLEOTIDE SEQUENCE [LARGE SCALE GENOMIC DNA]</scope>
    <source>
        <strain evidence="9">cv. Svevo</strain>
    </source>
</reference>
<feature type="domain" description="NAD-dependent epimerase/dehydratase" evidence="7">
    <location>
        <begin position="22"/>
        <end position="276"/>
    </location>
</feature>
<dbReference type="CDD" id="cd05247">
    <property type="entry name" value="UDP_G4E_1_SDR_e"/>
    <property type="match status" value="1"/>
</dbReference>
<comment type="similarity">
    <text evidence="2 5">Belongs to the NAD(P)-dependent epimerase/dehydratase family.</text>
</comment>
<dbReference type="Gramene" id="TRITD5Av1G179650.5">
    <property type="protein sequence ID" value="TRITD5Av1G179650.5"/>
    <property type="gene ID" value="TRITD5Av1G179650"/>
</dbReference>
<sequence>MAIGGVGAGGGAGSGEGQGRSVLVTGGAGFIGTHTVLQLLEKGYAVTAVDNFHNSVPEALDRVRHIVGPALSARLQFIFGDLTIKDDLEKVFAAKRYDAVIHFAGLKAVAESVAHPEMYNRNNIVGTVNLYDVMKKHGCNKLVFSSSATVYGQPEKVPCFEDSPLKALNPYGRTKLYLEEMLRDYQHANPEWRTILLRYFNPIGAHESGDIGEDPKGVPNNLLPYIQQVAVGRRPELNVYGYDYRTRDGTAVRDYIHVVDLADGHIAALEKLFATPDIGCVAYNLGTGRGTTVLEMVSAFEKAYGKENPGEDVPEEAGRFGAGVRVHRQGRRGARLEGQVRDRGDVQGPVELGQEEPVRLLRRR</sequence>
<proteinExistence type="inferred from homology"/>
<dbReference type="AlphaFoldDB" id="A0A9R0WQE7"/>